<dbReference type="Proteomes" id="UP001549320">
    <property type="component" value="Unassembled WGS sequence"/>
</dbReference>
<keyword evidence="3" id="KW-0808">Transferase</keyword>
<dbReference type="InterPro" id="IPR011009">
    <property type="entry name" value="Kinase-like_dom_sf"/>
</dbReference>
<evidence type="ECO:0000313" key="3">
    <source>
        <dbReference type="EMBL" id="MET4575090.1"/>
    </source>
</evidence>
<feature type="domain" description="Aminoglycoside phosphotransferase" evidence="2">
    <location>
        <begin position="49"/>
        <end position="280"/>
    </location>
</feature>
<dbReference type="Pfam" id="PF01636">
    <property type="entry name" value="APH"/>
    <property type="match status" value="1"/>
</dbReference>
<accession>A0ABV2Q236</accession>
<dbReference type="PANTHER" id="PTHR21064">
    <property type="entry name" value="AMINOGLYCOSIDE PHOSPHOTRANSFERASE DOMAIN-CONTAINING PROTEIN-RELATED"/>
    <property type="match status" value="1"/>
</dbReference>
<dbReference type="InterPro" id="IPR050249">
    <property type="entry name" value="Pseudomonas-type_ThrB"/>
</dbReference>
<sequence>MADSQEQVRVQDPDLVPTHTTAAAASVARWVAQHHGIAVQHCHLIRRGLNDNYALRSAEGVQYVARLYSIRPRGTFNIDFESALLAHLESQGAGVAVVVPAADGRTHFMLQFPEGPRALALFRHAEGTTPDTLDEFELTGRLLAVIHGAARDYSGPPSLYTLDGHHLAGKTLMYLQTYPELGAELLDTYSRLIYGLLEELADLEGALTRVICHGDTHGFNNHVFVDANGQKKTVFFDFDDAGPGFLSYDLCVMPWSYMVRKTLKQPDEALRERWAHYLRGYSAGGGNPSDADLAALPLFIQLRHLWNLGEAVGRLHHWGTSSAPVAWLRNQMEVFEAWKKVDLRA</sequence>
<dbReference type="Gene3D" id="3.30.200.20">
    <property type="entry name" value="Phosphorylase Kinase, domain 1"/>
    <property type="match status" value="1"/>
</dbReference>
<protein>
    <submittedName>
        <fullName evidence="3">Ser/Thr protein kinase RdoA (MazF antagonist)</fullName>
    </submittedName>
</protein>
<dbReference type="InterPro" id="IPR002575">
    <property type="entry name" value="Aminoglycoside_PTrfase"/>
</dbReference>
<evidence type="ECO:0000313" key="4">
    <source>
        <dbReference type="Proteomes" id="UP001549320"/>
    </source>
</evidence>
<dbReference type="PANTHER" id="PTHR21064:SF6">
    <property type="entry name" value="AMINOGLYCOSIDE PHOSPHOTRANSFERASE DOMAIN-CONTAINING PROTEIN"/>
    <property type="match status" value="1"/>
</dbReference>
<evidence type="ECO:0000259" key="2">
    <source>
        <dbReference type="Pfam" id="PF01636"/>
    </source>
</evidence>
<evidence type="ECO:0000256" key="1">
    <source>
        <dbReference type="ARBA" id="ARBA00038240"/>
    </source>
</evidence>
<dbReference type="GO" id="GO:0016301">
    <property type="term" value="F:kinase activity"/>
    <property type="evidence" value="ECO:0007669"/>
    <property type="project" value="UniProtKB-KW"/>
</dbReference>
<name>A0ABV2Q236_9BURK</name>
<keyword evidence="4" id="KW-1185">Reference proteome</keyword>
<organism evidence="3 4">
    <name type="scientific">Ottowia thiooxydans</name>
    <dbReference type="NCBI Taxonomy" id="219182"/>
    <lineage>
        <taxon>Bacteria</taxon>
        <taxon>Pseudomonadati</taxon>
        <taxon>Pseudomonadota</taxon>
        <taxon>Betaproteobacteria</taxon>
        <taxon>Burkholderiales</taxon>
        <taxon>Comamonadaceae</taxon>
        <taxon>Ottowia</taxon>
    </lineage>
</organism>
<reference evidence="3 4" key="1">
    <citation type="submission" date="2024-06" db="EMBL/GenBank/DDBJ databases">
        <title>Sorghum-associated microbial communities from plants grown in Nebraska, USA.</title>
        <authorList>
            <person name="Schachtman D."/>
        </authorList>
    </citation>
    <scope>NUCLEOTIDE SEQUENCE [LARGE SCALE GENOMIC DNA]</scope>
    <source>
        <strain evidence="3 4">2709</strain>
    </source>
</reference>
<comment type="similarity">
    <text evidence="1">Belongs to the pseudomonas-type ThrB family.</text>
</comment>
<dbReference type="Gene3D" id="3.90.1200.10">
    <property type="match status" value="1"/>
</dbReference>
<keyword evidence="3" id="KW-0418">Kinase</keyword>
<proteinExistence type="inferred from homology"/>
<dbReference type="RefSeq" id="WP_354440341.1">
    <property type="nucleotide sequence ID" value="NZ_JBEPSH010000001.1"/>
</dbReference>
<dbReference type="EMBL" id="JBEPSH010000001">
    <property type="protein sequence ID" value="MET4575090.1"/>
    <property type="molecule type" value="Genomic_DNA"/>
</dbReference>
<gene>
    <name evidence="3" type="ORF">ABIE13_000187</name>
</gene>
<dbReference type="SUPFAM" id="SSF56112">
    <property type="entry name" value="Protein kinase-like (PK-like)"/>
    <property type="match status" value="1"/>
</dbReference>
<comment type="caution">
    <text evidence="3">The sequence shown here is derived from an EMBL/GenBank/DDBJ whole genome shotgun (WGS) entry which is preliminary data.</text>
</comment>